<comment type="pathway">
    <text evidence="1">Cofactor biosynthesis; L-ascorbate biosynthesis.</text>
</comment>
<keyword evidence="4" id="KW-0560">Oxidoreductase</keyword>
<dbReference type="InterPro" id="IPR036318">
    <property type="entry name" value="FAD-bd_PCMH-like_sf"/>
</dbReference>
<dbReference type="Proteomes" id="UP001501094">
    <property type="component" value="Unassembled WGS sequence"/>
</dbReference>
<dbReference type="NCBIfam" id="TIGR01679">
    <property type="entry name" value="bact_FAD_ox"/>
    <property type="match status" value="1"/>
</dbReference>
<dbReference type="InterPro" id="IPR006094">
    <property type="entry name" value="Oxid_FAD_bind_N"/>
</dbReference>
<dbReference type="Pfam" id="PF04030">
    <property type="entry name" value="ALO"/>
    <property type="match status" value="1"/>
</dbReference>
<dbReference type="Gene3D" id="3.30.70.2520">
    <property type="match status" value="1"/>
</dbReference>
<comment type="caution">
    <text evidence="6">The sequence shown here is derived from an EMBL/GenBank/DDBJ whole genome shotgun (WGS) entry which is preliminary data.</text>
</comment>
<gene>
    <name evidence="6" type="ORF">GCM10009751_16510</name>
</gene>
<evidence type="ECO:0000256" key="1">
    <source>
        <dbReference type="ARBA" id="ARBA00005147"/>
    </source>
</evidence>
<keyword evidence="7" id="KW-1185">Reference proteome</keyword>
<feature type="domain" description="FAD-binding PCMH-type" evidence="5">
    <location>
        <begin position="23"/>
        <end position="195"/>
    </location>
</feature>
<dbReference type="SUPFAM" id="SSF56176">
    <property type="entry name" value="FAD-binding/transporter-associated domain-like"/>
    <property type="match status" value="1"/>
</dbReference>
<dbReference type="Pfam" id="PF01565">
    <property type="entry name" value="FAD_binding_4"/>
    <property type="match status" value="1"/>
</dbReference>
<dbReference type="InterPro" id="IPR016171">
    <property type="entry name" value="Vanillyl_alc_oxidase_C-sub2"/>
</dbReference>
<reference evidence="6 7" key="1">
    <citation type="journal article" date="2019" name="Int. J. Syst. Evol. Microbiol.">
        <title>The Global Catalogue of Microorganisms (GCM) 10K type strain sequencing project: providing services to taxonomists for standard genome sequencing and annotation.</title>
        <authorList>
            <consortium name="The Broad Institute Genomics Platform"/>
            <consortium name="The Broad Institute Genome Sequencing Center for Infectious Disease"/>
            <person name="Wu L."/>
            <person name="Ma J."/>
        </authorList>
    </citation>
    <scope>NUCLEOTIDE SEQUENCE [LARGE SCALE GENOMIC DNA]</scope>
    <source>
        <strain evidence="6 7">JCM 14326</strain>
    </source>
</reference>
<dbReference type="PANTHER" id="PTHR43762:SF1">
    <property type="entry name" value="D-ARABINONO-1,4-LACTONE OXIDASE"/>
    <property type="match status" value="1"/>
</dbReference>
<evidence type="ECO:0000256" key="2">
    <source>
        <dbReference type="ARBA" id="ARBA00005466"/>
    </source>
</evidence>
<dbReference type="EMBL" id="BAAANL010000003">
    <property type="protein sequence ID" value="GAA1859748.1"/>
    <property type="molecule type" value="Genomic_DNA"/>
</dbReference>
<dbReference type="InterPro" id="IPR006093">
    <property type="entry name" value="Oxy_OxRdtase_FAD_BS"/>
</dbReference>
<proteinExistence type="inferred from homology"/>
<dbReference type="InterPro" id="IPR016167">
    <property type="entry name" value="FAD-bd_PCMH_sub1"/>
</dbReference>
<evidence type="ECO:0000259" key="5">
    <source>
        <dbReference type="PROSITE" id="PS51387"/>
    </source>
</evidence>
<dbReference type="InterPro" id="IPR016169">
    <property type="entry name" value="FAD-bd_PCMH_sub2"/>
</dbReference>
<dbReference type="PROSITE" id="PS51387">
    <property type="entry name" value="FAD_PCMH"/>
    <property type="match status" value="1"/>
</dbReference>
<evidence type="ECO:0000313" key="7">
    <source>
        <dbReference type="Proteomes" id="UP001501094"/>
    </source>
</evidence>
<dbReference type="InterPro" id="IPR007173">
    <property type="entry name" value="ALO_C"/>
</dbReference>
<comment type="similarity">
    <text evidence="2">Belongs to the oxygen-dependent FAD-linked oxidoreductase family.</text>
</comment>
<dbReference type="PIRSF" id="PIRSF000136">
    <property type="entry name" value="LGO_GLO"/>
    <property type="match status" value="1"/>
</dbReference>
<dbReference type="InterPro" id="IPR010031">
    <property type="entry name" value="FAD_lactone_oxidase-like"/>
</dbReference>
<evidence type="ECO:0000313" key="6">
    <source>
        <dbReference type="EMBL" id="GAA1859748.1"/>
    </source>
</evidence>
<evidence type="ECO:0000256" key="4">
    <source>
        <dbReference type="ARBA" id="ARBA00023002"/>
    </source>
</evidence>
<name>A0ABN2NBE4_9MICO</name>
<protein>
    <submittedName>
        <fullName evidence="6">D-arabinono-1,4-lactone oxidase</fullName>
    </submittedName>
</protein>
<organism evidence="6 7">
    <name type="scientific">Myceligenerans crystallogenes</name>
    <dbReference type="NCBI Taxonomy" id="316335"/>
    <lineage>
        <taxon>Bacteria</taxon>
        <taxon>Bacillati</taxon>
        <taxon>Actinomycetota</taxon>
        <taxon>Actinomycetes</taxon>
        <taxon>Micrococcales</taxon>
        <taxon>Promicromonosporaceae</taxon>
        <taxon>Myceligenerans</taxon>
    </lineage>
</organism>
<evidence type="ECO:0000256" key="3">
    <source>
        <dbReference type="ARBA" id="ARBA00022644"/>
    </source>
</evidence>
<dbReference type="InterPro" id="IPR016166">
    <property type="entry name" value="FAD-bd_PCMH"/>
</dbReference>
<accession>A0ABN2NBE4</accession>
<dbReference type="PROSITE" id="PS00862">
    <property type="entry name" value="OX2_COVAL_FAD"/>
    <property type="match status" value="1"/>
</dbReference>
<dbReference type="Gene3D" id="3.30.43.10">
    <property type="entry name" value="Uridine Diphospho-n-acetylenolpyruvylglucosamine Reductase, domain 2"/>
    <property type="match status" value="1"/>
</dbReference>
<dbReference type="Gene3D" id="3.30.465.10">
    <property type="match status" value="1"/>
</dbReference>
<keyword evidence="3" id="KW-0060">Ascorbate biosynthesis</keyword>
<dbReference type="Gene3D" id="1.10.45.10">
    <property type="entry name" value="Vanillyl-alcohol Oxidase, Chain A, domain 4"/>
    <property type="match status" value="1"/>
</dbReference>
<sequence length="452" mass="48551">MSDVVHETPSYQPLIWSNWARTASCSPAGRAAPGSEAELADVVARSAAAGRSVRAAGGGHSFTPAATTSGVLLSLDRLDALERVEPLPGTGNALVTVGAGIRLHQLNRLLAGRGLALENLGDIDRQSIAGAISTGTHGTGAGFGGLAAQVRGLRVVGTDGAVHDVGPGDPLFEASRLGLGTTGIIAAVTLEAVPAYDLLAEERPAPLAEVLESLDGPDGVVATSDHFEFYFFPATGRALTLRNTRVAPGAPGRLERAGRAARSFLDEEVLSNGAFEALNQVATAFGSLTPRLNAVSARALSPRTYQAPSHQVFCTRRRVRFREMEYAIPRELAGEVVAEVDAWLRRSGENVPFPVEVRFTAPDDVWLSTAYRRETAYVAVHQYWRLPYSRYFEAAERIFVTAGGRPHWGKLHTRDADDLAPLYPRFDDAARVRLEHDPEGVLMNRYTRKVLG</sequence>
<dbReference type="PANTHER" id="PTHR43762">
    <property type="entry name" value="L-GULONOLACTONE OXIDASE"/>
    <property type="match status" value="1"/>
</dbReference>